<dbReference type="PROSITE" id="PS51257">
    <property type="entry name" value="PROKAR_LIPOPROTEIN"/>
    <property type="match status" value="1"/>
</dbReference>
<keyword evidence="4 9" id="KW-0812">Transmembrane</keyword>
<dbReference type="AlphaFoldDB" id="A0A077WFL5"/>
<dbReference type="Gene3D" id="1.50.40.10">
    <property type="entry name" value="Mitochondrial carrier domain"/>
    <property type="match status" value="1"/>
</dbReference>
<dbReference type="InterPro" id="IPR050391">
    <property type="entry name" value="Mito_Metabolite_Transporter"/>
</dbReference>
<keyword evidence="8 9" id="KW-0472">Membrane</keyword>
<keyword evidence="6" id="KW-1133">Transmembrane helix</keyword>
<evidence type="ECO:0000256" key="10">
    <source>
        <dbReference type="RuleBase" id="RU000488"/>
    </source>
</evidence>
<evidence type="ECO:0000256" key="6">
    <source>
        <dbReference type="ARBA" id="ARBA00022989"/>
    </source>
</evidence>
<evidence type="ECO:0000256" key="3">
    <source>
        <dbReference type="ARBA" id="ARBA00022448"/>
    </source>
</evidence>
<dbReference type="EMBL" id="LK023318">
    <property type="protein sequence ID" value="CDS05934.1"/>
    <property type="molecule type" value="Genomic_DNA"/>
</dbReference>
<evidence type="ECO:0000256" key="9">
    <source>
        <dbReference type="PROSITE-ProRule" id="PRU00282"/>
    </source>
</evidence>
<accession>A0A077WFL5</accession>
<dbReference type="InterPro" id="IPR023395">
    <property type="entry name" value="MCP_dom_sf"/>
</dbReference>
<protein>
    <recommendedName>
        <fullName evidence="12">Mitochondrial dicarboxylate transporter</fullName>
    </recommendedName>
</protein>
<dbReference type="GO" id="GO:0031966">
    <property type="term" value="C:mitochondrial membrane"/>
    <property type="evidence" value="ECO:0007669"/>
    <property type="project" value="UniProtKB-SubCell"/>
</dbReference>
<dbReference type="OrthoDB" id="448427at2759"/>
<sequence>MSSTKKSTPFWFGGAASCVAATCVHPLDLTKVRLQTMKGNANMGMLGTMVKIARTEGPLRLYAGLSASILRQATYSTVRFGVYEKLKQSTSSSPSIWQLLLCSSTAGALGGACGNPGDVINVRMQNDGQLPPQQRRHYKNALDGLVRISREEGVSALFRGVGPNVNRAILMTSSQCVSYDIFKDLLLKHTPMKDGLTTHFTASVLAGLVATTVCSPVDVIKTRIMSASTSERRLSSMTIMSQMYKMEGIRSFFKGWTPAFIRLGPQTIITFVVLEQLKTWHHALQDQQLMVAKI</sequence>
<feature type="repeat" description="Solcar" evidence="9">
    <location>
        <begin position="194"/>
        <end position="280"/>
    </location>
</feature>
<evidence type="ECO:0000256" key="2">
    <source>
        <dbReference type="ARBA" id="ARBA00006375"/>
    </source>
</evidence>
<evidence type="ECO:0000256" key="8">
    <source>
        <dbReference type="ARBA" id="ARBA00023136"/>
    </source>
</evidence>
<evidence type="ECO:0008006" key="12">
    <source>
        <dbReference type="Google" id="ProtNLM"/>
    </source>
</evidence>
<dbReference type="GO" id="GO:0055085">
    <property type="term" value="P:transmembrane transport"/>
    <property type="evidence" value="ECO:0007669"/>
    <property type="project" value="InterPro"/>
</dbReference>
<dbReference type="SUPFAM" id="SSF103506">
    <property type="entry name" value="Mitochondrial carrier"/>
    <property type="match status" value="1"/>
</dbReference>
<evidence type="ECO:0000313" key="11">
    <source>
        <dbReference type="EMBL" id="CDS05934.1"/>
    </source>
</evidence>
<evidence type="ECO:0000256" key="7">
    <source>
        <dbReference type="ARBA" id="ARBA00023128"/>
    </source>
</evidence>
<comment type="similarity">
    <text evidence="2 10">Belongs to the mitochondrial carrier (TC 2.A.29) family.</text>
</comment>
<dbReference type="Pfam" id="PF00153">
    <property type="entry name" value="Mito_carr"/>
    <property type="match status" value="3"/>
</dbReference>
<feature type="repeat" description="Solcar" evidence="9">
    <location>
        <begin position="98"/>
        <end position="185"/>
    </location>
</feature>
<evidence type="ECO:0000256" key="1">
    <source>
        <dbReference type="ARBA" id="ARBA00004225"/>
    </source>
</evidence>
<proteinExistence type="inferred from homology"/>
<reference evidence="11" key="1">
    <citation type="journal article" date="2014" name="Genome Announc.">
        <title>De novo whole-genome sequence and genome annotation of Lichtheimia ramosa.</title>
        <authorList>
            <person name="Linde J."/>
            <person name="Schwartze V."/>
            <person name="Binder U."/>
            <person name="Lass-Florl C."/>
            <person name="Voigt K."/>
            <person name="Horn F."/>
        </authorList>
    </citation>
    <scope>NUCLEOTIDE SEQUENCE</scope>
    <source>
        <strain evidence="11">JMRC FSU:6197</strain>
    </source>
</reference>
<dbReference type="InterPro" id="IPR018108">
    <property type="entry name" value="MCP_transmembrane"/>
</dbReference>
<name>A0A077WFL5_9FUNG</name>
<keyword evidence="3 10" id="KW-0813">Transport</keyword>
<evidence type="ECO:0000256" key="5">
    <source>
        <dbReference type="ARBA" id="ARBA00022737"/>
    </source>
</evidence>
<comment type="subcellular location">
    <subcellularLocation>
        <location evidence="1">Mitochondrion membrane</location>
        <topology evidence="1">Multi-pass membrane protein</topology>
    </subcellularLocation>
</comment>
<feature type="repeat" description="Solcar" evidence="9">
    <location>
        <begin position="8"/>
        <end position="89"/>
    </location>
</feature>
<evidence type="ECO:0000256" key="4">
    <source>
        <dbReference type="ARBA" id="ARBA00022692"/>
    </source>
</evidence>
<dbReference type="PRINTS" id="PR00926">
    <property type="entry name" value="MITOCARRIER"/>
</dbReference>
<dbReference type="FunFam" id="1.50.40.10:FF:000107">
    <property type="entry name" value="Mitochondrial dicarboxylate carrier"/>
    <property type="match status" value="1"/>
</dbReference>
<keyword evidence="5" id="KW-0677">Repeat</keyword>
<dbReference type="PANTHER" id="PTHR45618">
    <property type="entry name" value="MITOCHONDRIAL DICARBOXYLATE CARRIER-RELATED"/>
    <property type="match status" value="1"/>
</dbReference>
<organism evidence="11">
    <name type="scientific">Lichtheimia ramosa</name>
    <dbReference type="NCBI Taxonomy" id="688394"/>
    <lineage>
        <taxon>Eukaryota</taxon>
        <taxon>Fungi</taxon>
        <taxon>Fungi incertae sedis</taxon>
        <taxon>Mucoromycota</taxon>
        <taxon>Mucoromycotina</taxon>
        <taxon>Mucoromycetes</taxon>
        <taxon>Mucorales</taxon>
        <taxon>Lichtheimiaceae</taxon>
        <taxon>Lichtheimia</taxon>
    </lineage>
</organism>
<dbReference type="PROSITE" id="PS50920">
    <property type="entry name" value="SOLCAR"/>
    <property type="match status" value="3"/>
</dbReference>
<gene>
    <name evidence="11" type="ORF">LRAMOSA08462</name>
</gene>
<dbReference type="InterPro" id="IPR002067">
    <property type="entry name" value="MCP"/>
</dbReference>
<keyword evidence="7" id="KW-0496">Mitochondrion</keyword>